<dbReference type="EMBL" id="JAAIUW010000004">
    <property type="protein sequence ID" value="KAF7835526.1"/>
    <property type="molecule type" value="Genomic_DNA"/>
</dbReference>
<feature type="region of interest" description="Disordered" evidence="1">
    <location>
        <begin position="1"/>
        <end position="22"/>
    </location>
</feature>
<name>A0A835C9B6_9FABA</name>
<sequence length="78" mass="8754">MLASNMAAPFSQPAVQSLRRSEKSKFSVDFVLHRMRCSVTTEPIAGIFVFNRLARKRSKTSALSLLLAGESFLFSPYR</sequence>
<organism evidence="2 3">
    <name type="scientific">Senna tora</name>
    <dbReference type="NCBI Taxonomy" id="362788"/>
    <lineage>
        <taxon>Eukaryota</taxon>
        <taxon>Viridiplantae</taxon>
        <taxon>Streptophyta</taxon>
        <taxon>Embryophyta</taxon>
        <taxon>Tracheophyta</taxon>
        <taxon>Spermatophyta</taxon>
        <taxon>Magnoliopsida</taxon>
        <taxon>eudicotyledons</taxon>
        <taxon>Gunneridae</taxon>
        <taxon>Pentapetalae</taxon>
        <taxon>rosids</taxon>
        <taxon>fabids</taxon>
        <taxon>Fabales</taxon>
        <taxon>Fabaceae</taxon>
        <taxon>Caesalpinioideae</taxon>
        <taxon>Cassia clade</taxon>
        <taxon>Senna</taxon>
    </lineage>
</organism>
<reference evidence="2" key="1">
    <citation type="submission" date="2020-09" db="EMBL/GenBank/DDBJ databases">
        <title>Genome-Enabled Discovery of Anthraquinone Biosynthesis in Senna tora.</title>
        <authorList>
            <person name="Kang S.-H."/>
            <person name="Pandey R.P."/>
            <person name="Lee C.-M."/>
            <person name="Sim J.-S."/>
            <person name="Jeong J.-T."/>
            <person name="Choi B.-S."/>
            <person name="Jung M."/>
            <person name="Ginzburg D."/>
            <person name="Zhao K."/>
            <person name="Won S.Y."/>
            <person name="Oh T.-J."/>
            <person name="Yu Y."/>
            <person name="Kim N.-H."/>
            <person name="Lee O.R."/>
            <person name="Lee T.-H."/>
            <person name="Bashyal P."/>
            <person name="Kim T.-S."/>
            <person name="Lee W.-H."/>
            <person name="Kawkins C."/>
            <person name="Kim C.-K."/>
            <person name="Kim J.S."/>
            <person name="Ahn B.O."/>
            <person name="Rhee S.Y."/>
            <person name="Sohng J.K."/>
        </authorList>
    </citation>
    <scope>NUCLEOTIDE SEQUENCE</scope>
    <source>
        <tissue evidence="2">Leaf</tissue>
    </source>
</reference>
<dbReference type="Proteomes" id="UP000634136">
    <property type="component" value="Unassembled WGS sequence"/>
</dbReference>
<gene>
    <name evidence="2" type="ORF">G2W53_010385</name>
</gene>
<proteinExistence type="predicted"/>
<evidence type="ECO:0000313" key="3">
    <source>
        <dbReference type="Proteomes" id="UP000634136"/>
    </source>
</evidence>
<dbReference type="AlphaFoldDB" id="A0A835C9B6"/>
<evidence type="ECO:0000313" key="2">
    <source>
        <dbReference type="EMBL" id="KAF7835526.1"/>
    </source>
</evidence>
<accession>A0A835C9B6</accession>
<protein>
    <submittedName>
        <fullName evidence="2">Uncharacterized protein</fullName>
    </submittedName>
</protein>
<comment type="caution">
    <text evidence="2">The sequence shown here is derived from an EMBL/GenBank/DDBJ whole genome shotgun (WGS) entry which is preliminary data.</text>
</comment>
<keyword evidence="3" id="KW-1185">Reference proteome</keyword>
<evidence type="ECO:0000256" key="1">
    <source>
        <dbReference type="SAM" id="MobiDB-lite"/>
    </source>
</evidence>